<dbReference type="EMBL" id="CAJRGZ010000036">
    <property type="protein sequence ID" value="CAG5189796.1"/>
    <property type="molecule type" value="Genomic_DNA"/>
</dbReference>
<keyword evidence="5" id="KW-1185">Reference proteome</keyword>
<dbReference type="InterPro" id="IPR015943">
    <property type="entry name" value="WD40/YVTN_repeat-like_dom_sf"/>
</dbReference>
<dbReference type="InterPro" id="IPR020472">
    <property type="entry name" value="WD40_PAC1"/>
</dbReference>
<dbReference type="PROSITE" id="PS50294">
    <property type="entry name" value="WD_REPEATS_REGION"/>
    <property type="match status" value="4"/>
</dbReference>
<dbReference type="InterPro" id="IPR019775">
    <property type="entry name" value="WD40_repeat_CS"/>
</dbReference>
<dbReference type="SUPFAM" id="SSF50978">
    <property type="entry name" value="WD40 repeat-like"/>
    <property type="match status" value="1"/>
</dbReference>
<feature type="repeat" description="WD" evidence="3">
    <location>
        <begin position="164"/>
        <end position="205"/>
    </location>
</feature>
<dbReference type="Pfam" id="PF00400">
    <property type="entry name" value="WD40"/>
    <property type="match status" value="6"/>
</dbReference>
<dbReference type="InterPro" id="IPR036322">
    <property type="entry name" value="WD40_repeat_dom_sf"/>
</dbReference>
<evidence type="ECO:0000313" key="4">
    <source>
        <dbReference type="EMBL" id="CAG5189796.1"/>
    </source>
</evidence>
<dbReference type="Gene3D" id="2.130.10.10">
    <property type="entry name" value="YVTN repeat-like/Quinoprotein amine dehydrogenase"/>
    <property type="match status" value="3"/>
</dbReference>
<dbReference type="PROSITE" id="PS50082">
    <property type="entry name" value="WD_REPEATS_2"/>
    <property type="match status" value="5"/>
</dbReference>
<dbReference type="RefSeq" id="XP_043175666.1">
    <property type="nucleotide sequence ID" value="XM_043319731.1"/>
</dbReference>
<feature type="repeat" description="WD" evidence="3">
    <location>
        <begin position="90"/>
        <end position="121"/>
    </location>
</feature>
<proteinExistence type="predicted"/>
<sequence>MSLLQKMPEAMLVLQELEAALDAAESTIVSNFVHDALRFAMWSGSGIQEAPLQVYYGALVFAPERSIVRNQFKQEMPEGVQVKYELEEDVAFSVSGDRLASASDDKTVRVWDAKTGQPLHTLQGHTSTVTSVAFSASGDRLASASQDETVRVWDARTGQPLHTLKGHTDWVRSVAFSAAGDRLASASDDKTVRVWDAKTGQPLHTLEGHTNWVKSIAFSAAGDRLASASLDETVRVWDARTGQPLHTLEGHTHWVDSVAFSAAGDRLASASHDKTARVWDAKTGQPLHTLEGHTGSISSVAFSSDGSCLETNRGLMLLPLPAQSTSTLAPRPPAQRIFVAERWVTAGGEEMLWIPTDYQLNCTAVYSCRVALGYSSGRVLFLNLL</sequence>
<dbReference type="OrthoDB" id="538223at2759"/>
<protein>
    <recommendedName>
        <fullName evidence="6">WD40 repeat-like protein</fullName>
    </recommendedName>
</protein>
<evidence type="ECO:0000256" key="3">
    <source>
        <dbReference type="PROSITE-ProRule" id="PRU00221"/>
    </source>
</evidence>
<keyword evidence="1 3" id="KW-0853">WD repeat</keyword>
<dbReference type="GeneID" id="67012430"/>
<dbReference type="PANTHER" id="PTHR19879">
    <property type="entry name" value="TRANSCRIPTION INITIATION FACTOR TFIID"/>
    <property type="match status" value="1"/>
</dbReference>
<evidence type="ECO:0008006" key="6">
    <source>
        <dbReference type="Google" id="ProtNLM"/>
    </source>
</evidence>
<gene>
    <name evidence="4" type="ORF">ALTATR162_LOCUS12086</name>
</gene>
<dbReference type="PANTHER" id="PTHR19879:SF9">
    <property type="entry name" value="TRANSCRIPTION INITIATION FACTOR TFIID SUBUNIT 5"/>
    <property type="match status" value="1"/>
</dbReference>
<dbReference type="InterPro" id="IPR001680">
    <property type="entry name" value="WD40_rpt"/>
</dbReference>
<accession>A0A8J2IQ19</accession>
<feature type="repeat" description="WD" evidence="3">
    <location>
        <begin position="248"/>
        <end position="289"/>
    </location>
</feature>
<evidence type="ECO:0000256" key="2">
    <source>
        <dbReference type="ARBA" id="ARBA00022737"/>
    </source>
</evidence>
<dbReference type="CDD" id="cd00200">
    <property type="entry name" value="WD40"/>
    <property type="match status" value="1"/>
</dbReference>
<keyword evidence="2" id="KW-0677">Repeat</keyword>
<feature type="repeat" description="WD" evidence="3">
    <location>
        <begin position="206"/>
        <end position="247"/>
    </location>
</feature>
<reference evidence="4" key="1">
    <citation type="submission" date="2021-05" db="EMBL/GenBank/DDBJ databases">
        <authorList>
            <person name="Stam R."/>
        </authorList>
    </citation>
    <scope>NUCLEOTIDE SEQUENCE</scope>
    <source>
        <strain evidence="4">CS162</strain>
    </source>
</reference>
<evidence type="ECO:0000313" key="5">
    <source>
        <dbReference type="Proteomes" id="UP000676310"/>
    </source>
</evidence>
<organism evidence="4 5">
    <name type="scientific">Alternaria atra</name>
    <dbReference type="NCBI Taxonomy" id="119953"/>
    <lineage>
        <taxon>Eukaryota</taxon>
        <taxon>Fungi</taxon>
        <taxon>Dikarya</taxon>
        <taxon>Ascomycota</taxon>
        <taxon>Pezizomycotina</taxon>
        <taxon>Dothideomycetes</taxon>
        <taxon>Pleosporomycetidae</taxon>
        <taxon>Pleosporales</taxon>
        <taxon>Pleosporineae</taxon>
        <taxon>Pleosporaceae</taxon>
        <taxon>Alternaria</taxon>
        <taxon>Alternaria sect. Ulocladioides</taxon>
    </lineage>
</organism>
<name>A0A8J2IQ19_9PLEO</name>
<feature type="repeat" description="WD" evidence="3">
    <location>
        <begin position="122"/>
        <end position="163"/>
    </location>
</feature>
<dbReference type="Proteomes" id="UP000676310">
    <property type="component" value="Unassembled WGS sequence"/>
</dbReference>
<comment type="caution">
    <text evidence="4">The sequence shown here is derived from an EMBL/GenBank/DDBJ whole genome shotgun (WGS) entry which is preliminary data.</text>
</comment>
<dbReference type="PROSITE" id="PS00678">
    <property type="entry name" value="WD_REPEATS_1"/>
    <property type="match status" value="5"/>
</dbReference>
<dbReference type="SMART" id="SM00320">
    <property type="entry name" value="WD40"/>
    <property type="match status" value="6"/>
</dbReference>
<dbReference type="PRINTS" id="PR00320">
    <property type="entry name" value="GPROTEINBRPT"/>
</dbReference>
<dbReference type="AlphaFoldDB" id="A0A8J2IQ19"/>
<evidence type="ECO:0000256" key="1">
    <source>
        <dbReference type="ARBA" id="ARBA00022574"/>
    </source>
</evidence>